<dbReference type="InterPro" id="IPR029058">
    <property type="entry name" value="AB_hydrolase_fold"/>
</dbReference>
<dbReference type="InterPro" id="IPR051044">
    <property type="entry name" value="MAG_DAG_Lipase"/>
</dbReference>
<dbReference type="OrthoDB" id="8476759at2"/>
<feature type="domain" description="Serine aminopeptidase S33" evidence="1">
    <location>
        <begin position="54"/>
        <end position="289"/>
    </location>
</feature>
<evidence type="ECO:0000313" key="3">
    <source>
        <dbReference type="Proteomes" id="UP000233293"/>
    </source>
</evidence>
<dbReference type="PANTHER" id="PTHR11614">
    <property type="entry name" value="PHOSPHOLIPASE-RELATED"/>
    <property type="match status" value="1"/>
</dbReference>
<protein>
    <submittedName>
        <fullName evidence="2">Alpha/beta hydrolase</fullName>
    </submittedName>
</protein>
<dbReference type="Pfam" id="PF12146">
    <property type="entry name" value="Hydrolase_4"/>
    <property type="match status" value="1"/>
</dbReference>
<keyword evidence="3" id="KW-1185">Reference proteome</keyword>
<organism evidence="2 3">
    <name type="scientific">Telmatospirillum siberiense</name>
    <dbReference type="NCBI Taxonomy" id="382514"/>
    <lineage>
        <taxon>Bacteria</taxon>
        <taxon>Pseudomonadati</taxon>
        <taxon>Pseudomonadota</taxon>
        <taxon>Alphaproteobacteria</taxon>
        <taxon>Rhodospirillales</taxon>
        <taxon>Rhodospirillaceae</taxon>
        <taxon>Telmatospirillum</taxon>
    </lineage>
</organism>
<keyword evidence="2" id="KW-0378">Hydrolase</keyword>
<name>A0A2N3PVF2_9PROT</name>
<evidence type="ECO:0000313" key="2">
    <source>
        <dbReference type="EMBL" id="PKU24386.1"/>
    </source>
</evidence>
<dbReference type="EMBL" id="PIUM01000012">
    <property type="protein sequence ID" value="PKU24386.1"/>
    <property type="molecule type" value="Genomic_DNA"/>
</dbReference>
<gene>
    <name evidence="2" type="ORF">CWS72_12025</name>
</gene>
<dbReference type="AlphaFoldDB" id="A0A2N3PVF2"/>
<reference evidence="3" key="1">
    <citation type="submission" date="2017-12" db="EMBL/GenBank/DDBJ databases">
        <title>Draft genome sequence of Telmatospirillum siberiense 26-4b1T, an acidotolerant peatland alphaproteobacterium potentially involved in sulfur cycling.</title>
        <authorList>
            <person name="Hausmann B."/>
            <person name="Pjevac P."/>
            <person name="Schreck K."/>
            <person name="Herbold C.W."/>
            <person name="Daims H."/>
            <person name="Wagner M."/>
            <person name="Pester M."/>
            <person name="Loy A."/>
        </authorList>
    </citation>
    <scope>NUCLEOTIDE SEQUENCE [LARGE SCALE GENOMIC DNA]</scope>
    <source>
        <strain evidence="3">26-4b1</strain>
    </source>
</reference>
<dbReference type="Gene3D" id="3.40.50.1820">
    <property type="entry name" value="alpha/beta hydrolase"/>
    <property type="match status" value="1"/>
</dbReference>
<sequence length="319" mass="35295">MKSGQKSLFDRHTAWQRFKLRYFGAKPWSGPGQVGPDQAPPALPNATFFHAGGKAAVLLIHGLTGTPTEMRFLGKTLAEAGFTVYGCQLAGHCGTEEDLVRTHWPDWYASVEQAYAEVRKKHDIVFVAGLSMGSLLSMHLAANHPGEIKGLGLLSTTLRYDGWAIPRLSFLLPLFLHTPLGLRYRFVENYPYGIKDDRLRQRVVANMTSGNSAEAGNLGMTGHSLRQLLSLVELVKREMPAIDTPAMIIHASNDDVCSIWNARYIESHLGGTRELLLLDDSYHMVTVDKQRKEVGRALASFFAARTDPQALVRDHVTAS</sequence>
<dbReference type="InterPro" id="IPR022742">
    <property type="entry name" value="Hydrolase_4"/>
</dbReference>
<dbReference type="Proteomes" id="UP000233293">
    <property type="component" value="Unassembled WGS sequence"/>
</dbReference>
<dbReference type="GO" id="GO:0016787">
    <property type="term" value="F:hydrolase activity"/>
    <property type="evidence" value="ECO:0007669"/>
    <property type="project" value="UniProtKB-KW"/>
</dbReference>
<accession>A0A2N3PVF2</accession>
<dbReference type="RefSeq" id="WP_101250924.1">
    <property type="nucleotide sequence ID" value="NZ_PIUM01000012.1"/>
</dbReference>
<proteinExistence type="predicted"/>
<evidence type="ECO:0000259" key="1">
    <source>
        <dbReference type="Pfam" id="PF12146"/>
    </source>
</evidence>
<comment type="caution">
    <text evidence="2">The sequence shown here is derived from an EMBL/GenBank/DDBJ whole genome shotgun (WGS) entry which is preliminary data.</text>
</comment>
<dbReference type="SUPFAM" id="SSF53474">
    <property type="entry name" value="alpha/beta-Hydrolases"/>
    <property type="match status" value="1"/>
</dbReference>